<accession>A0A2H0YQV0</accession>
<sequence length="103" mass="11689">MSCIFCKIINKQELSGILYENNKFIVIKDINPKAPVHLLIIPKKHIPSVKEIGQEDKELLGELILVAKEFAEQKGLKGYKLIINVGREDGQIIDHLHLHLLAQ</sequence>
<evidence type="ECO:0000313" key="5">
    <source>
        <dbReference type="EMBL" id="PIS40122.1"/>
    </source>
</evidence>
<feature type="active site" description="Tele-AMP-histidine intermediate" evidence="1">
    <location>
        <position position="97"/>
    </location>
</feature>
<dbReference type="Pfam" id="PF11969">
    <property type="entry name" value="DcpS_C"/>
    <property type="match status" value="1"/>
</dbReference>
<evidence type="ECO:0000256" key="1">
    <source>
        <dbReference type="PIRSR" id="PIRSR601310-1"/>
    </source>
</evidence>
<evidence type="ECO:0000259" key="4">
    <source>
        <dbReference type="PROSITE" id="PS51084"/>
    </source>
</evidence>
<gene>
    <name evidence="5" type="ORF">COT32_01460</name>
</gene>
<dbReference type="EMBL" id="PEYC01000028">
    <property type="protein sequence ID" value="PIS40122.1"/>
    <property type="molecule type" value="Genomic_DNA"/>
</dbReference>
<evidence type="ECO:0000256" key="3">
    <source>
        <dbReference type="PROSITE-ProRule" id="PRU00464"/>
    </source>
</evidence>
<dbReference type="PROSITE" id="PS51084">
    <property type="entry name" value="HIT_2"/>
    <property type="match status" value="1"/>
</dbReference>
<reference evidence="6" key="1">
    <citation type="submission" date="2017-09" db="EMBL/GenBank/DDBJ databases">
        <title>Depth-based differentiation of microbial function through sediment-hosted aquifers and enrichment of novel symbionts in the deep terrestrial subsurface.</title>
        <authorList>
            <person name="Probst A.J."/>
            <person name="Ladd B."/>
            <person name="Jarett J.K."/>
            <person name="Geller-Mcgrath D.E."/>
            <person name="Sieber C.M.K."/>
            <person name="Emerson J.B."/>
            <person name="Anantharaman K."/>
            <person name="Thomas B.C."/>
            <person name="Malmstrom R."/>
            <person name="Stieglmeier M."/>
            <person name="Klingl A."/>
            <person name="Woyke T."/>
            <person name="Ryan C.M."/>
            <person name="Banfield J.F."/>
        </authorList>
    </citation>
    <scope>NUCLEOTIDE SEQUENCE [LARGE SCALE GENOMIC DNA]</scope>
</reference>
<dbReference type="Gene3D" id="3.30.428.10">
    <property type="entry name" value="HIT-like"/>
    <property type="match status" value="1"/>
</dbReference>
<dbReference type="PANTHER" id="PTHR23089">
    <property type="entry name" value="HISTIDINE TRIAD HIT PROTEIN"/>
    <property type="match status" value="1"/>
</dbReference>
<dbReference type="InterPro" id="IPR011146">
    <property type="entry name" value="HIT-like"/>
</dbReference>
<dbReference type="SUPFAM" id="SSF54197">
    <property type="entry name" value="HIT-like"/>
    <property type="match status" value="1"/>
</dbReference>
<name>A0A2H0YQV0_9BACT</name>
<dbReference type="InterPro" id="IPR001310">
    <property type="entry name" value="Histidine_triad_HIT"/>
</dbReference>
<feature type="short sequence motif" description="Histidine triad motif" evidence="2 3">
    <location>
        <begin position="95"/>
        <end position="99"/>
    </location>
</feature>
<organism evidence="5 6">
    <name type="scientific">Candidatus Nealsonbacteria bacterium CG08_land_8_20_14_0_20_36_22</name>
    <dbReference type="NCBI Taxonomy" id="1974704"/>
    <lineage>
        <taxon>Bacteria</taxon>
        <taxon>Candidatus Nealsoniibacteriota</taxon>
    </lineage>
</organism>
<dbReference type="PRINTS" id="PR00332">
    <property type="entry name" value="HISTRIAD"/>
</dbReference>
<comment type="caution">
    <text evidence="5">The sequence shown here is derived from an EMBL/GenBank/DDBJ whole genome shotgun (WGS) entry which is preliminary data.</text>
</comment>
<evidence type="ECO:0000256" key="2">
    <source>
        <dbReference type="PIRSR" id="PIRSR601310-3"/>
    </source>
</evidence>
<protein>
    <submittedName>
        <fullName evidence="5">Histidine triad nucleotide-binding protein</fullName>
    </submittedName>
</protein>
<proteinExistence type="predicted"/>
<dbReference type="GO" id="GO:0003824">
    <property type="term" value="F:catalytic activity"/>
    <property type="evidence" value="ECO:0007669"/>
    <property type="project" value="InterPro"/>
</dbReference>
<dbReference type="Proteomes" id="UP000231472">
    <property type="component" value="Unassembled WGS sequence"/>
</dbReference>
<dbReference type="AlphaFoldDB" id="A0A2H0YQV0"/>
<dbReference type="InterPro" id="IPR036265">
    <property type="entry name" value="HIT-like_sf"/>
</dbReference>
<feature type="domain" description="HIT" evidence="4">
    <location>
        <begin position="4"/>
        <end position="103"/>
    </location>
</feature>
<evidence type="ECO:0000313" key="6">
    <source>
        <dbReference type="Proteomes" id="UP000231472"/>
    </source>
</evidence>